<evidence type="ECO:0000313" key="16">
    <source>
        <dbReference type="EMBL" id="CAF4128731.1"/>
    </source>
</evidence>
<dbReference type="Proteomes" id="UP000681967">
    <property type="component" value="Unassembled WGS sequence"/>
</dbReference>
<dbReference type="Proteomes" id="UP000663834">
    <property type="component" value="Unassembled WGS sequence"/>
</dbReference>
<proteinExistence type="predicted"/>
<dbReference type="EMBL" id="CAJNRF010011037">
    <property type="protein sequence ID" value="CAF2127447.1"/>
    <property type="molecule type" value="Genomic_DNA"/>
</dbReference>
<reference evidence="11" key="1">
    <citation type="submission" date="2021-02" db="EMBL/GenBank/DDBJ databases">
        <authorList>
            <person name="Nowell W R."/>
        </authorList>
    </citation>
    <scope>NUCLEOTIDE SEQUENCE</scope>
</reference>
<dbReference type="InterPro" id="IPR050234">
    <property type="entry name" value="Nuclear_hormone_rcpt_NR1"/>
</dbReference>
<dbReference type="CDD" id="cd06916">
    <property type="entry name" value="NR_DBD_like"/>
    <property type="match status" value="1"/>
</dbReference>
<dbReference type="EMBL" id="CAJOBH010001233">
    <property type="protein sequence ID" value="CAF3843204.1"/>
    <property type="molecule type" value="Genomic_DNA"/>
</dbReference>
<feature type="domain" description="Nuclear receptor" evidence="9">
    <location>
        <begin position="27"/>
        <end position="103"/>
    </location>
</feature>
<dbReference type="GO" id="GO:0000978">
    <property type="term" value="F:RNA polymerase II cis-regulatory region sequence-specific DNA binding"/>
    <property type="evidence" value="ECO:0007669"/>
    <property type="project" value="TreeGrafter"/>
</dbReference>
<evidence type="ECO:0000313" key="14">
    <source>
        <dbReference type="EMBL" id="CAF3843204.1"/>
    </source>
</evidence>
<evidence type="ECO:0000256" key="2">
    <source>
        <dbReference type="ARBA" id="ARBA00022771"/>
    </source>
</evidence>
<dbReference type="GO" id="GO:0008270">
    <property type="term" value="F:zinc ion binding"/>
    <property type="evidence" value="ECO:0007669"/>
    <property type="project" value="UniProtKB-KW"/>
</dbReference>
<gene>
    <name evidence="14" type="ORF">BYL167_LOCUS5411</name>
    <name evidence="11" type="ORF">CJN711_LOCUS16591</name>
    <name evidence="15" type="ORF">GIL414_LOCUS6137</name>
    <name evidence="10" type="ORF">KQP761_LOCUS2938</name>
    <name evidence="12" type="ORF">MBJ925_LOCUS1340</name>
    <name evidence="17" type="ORF">OVN521_LOCUS30344</name>
    <name evidence="16" type="ORF">SMN809_LOCUS18656</name>
    <name evidence="13" type="ORF">WKI299_LOCUS25631</name>
</gene>
<dbReference type="PROSITE" id="PS00031">
    <property type="entry name" value="NUCLEAR_REC_DBD_1"/>
    <property type="match status" value="1"/>
</dbReference>
<dbReference type="GO" id="GO:0030154">
    <property type="term" value="P:cell differentiation"/>
    <property type="evidence" value="ECO:0007669"/>
    <property type="project" value="TreeGrafter"/>
</dbReference>
<dbReference type="Proteomes" id="UP000676336">
    <property type="component" value="Unassembled WGS sequence"/>
</dbReference>
<evidence type="ECO:0000256" key="5">
    <source>
        <dbReference type="ARBA" id="ARBA00023125"/>
    </source>
</evidence>
<dbReference type="PROSITE" id="PS51030">
    <property type="entry name" value="NUCLEAR_REC_DBD_2"/>
    <property type="match status" value="1"/>
</dbReference>
<dbReference type="EMBL" id="CAJOBG010009890">
    <property type="protein sequence ID" value="CAF4275687.1"/>
    <property type="molecule type" value="Genomic_DNA"/>
</dbReference>
<dbReference type="Proteomes" id="UP000663856">
    <property type="component" value="Unassembled WGS sequence"/>
</dbReference>
<evidence type="ECO:0000313" key="13">
    <source>
        <dbReference type="EMBL" id="CAF2127447.1"/>
    </source>
</evidence>
<dbReference type="EMBL" id="CAJNRE010000083">
    <property type="protein sequence ID" value="CAF1916832.1"/>
    <property type="molecule type" value="Genomic_DNA"/>
</dbReference>
<dbReference type="Proteomes" id="UP000663824">
    <property type="component" value="Unassembled WGS sequence"/>
</dbReference>
<dbReference type="GO" id="GO:0004879">
    <property type="term" value="F:nuclear receptor activity"/>
    <property type="evidence" value="ECO:0007669"/>
    <property type="project" value="TreeGrafter"/>
</dbReference>
<evidence type="ECO:0000313" key="17">
    <source>
        <dbReference type="EMBL" id="CAF4275687.1"/>
    </source>
</evidence>
<dbReference type="EMBL" id="CAJNOV010007692">
    <property type="protein sequence ID" value="CAF1294270.1"/>
    <property type="molecule type" value="Genomic_DNA"/>
</dbReference>
<evidence type="ECO:0000313" key="10">
    <source>
        <dbReference type="EMBL" id="CAF1263821.1"/>
    </source>
</evidence>
<dbReference type="AlphaFoldDB" id="A0A815CYW2"/>
<evidence type="ECO:0000256" key="6">
    <source>
        <dbReference type="ARBA" id="ARBA00023163"/>
    </source>
</evidence>
<dbReference type="Proteomes" id="UP000663855">
    <property type="component" value="Unassembled WGS sequence"/>
</dbReference>
<dbReference type="EMBL" id="CAJOBJ010001714">
    <property type="protein sequence ID" value="CAF3892810.1"/>
    <property type="molecule type" value="Genomic_DNA"/>
</dbReference>
<dbReference type="SUPFAM" id="SSF57716">
    <property type="entry name" value="Glucocorticoid receptor-like (DNA-binding domain)"/>
    <property type="match status" value="1"/>
</dbReference>
<sequence>MSFKRPLSISPVRQRIIKTGIESSKNNNTCQVCGDKAHIFNYGALSCASCKTFFRRHGFHLESIPQCDFYGNCEITLQSRRMCTACRFSKCLAVGMSPDFIRKEDLTGKSRSLVKLKPQDQRIAIPKLSASNGIIAPLNLLSNDISPLSPENWVLLSNVIHAYDSFSPLSELRHIIEFLTKSSISVQYKLEESRKMVSLMCQAFQLSVSSTADFQIMTTDEQCSLLKRNMRGIWAFHSMVICHQCNLFDSTTNRNIMIPLYGLENVERVRLMSLRLDPDCTIVKLILMILSFSSNCFTVSTDQMAYRDSLLMGTFRLFGSQNAYIEVMWKYMLYRYGYFESAKRFSALIKLMLDEMTLASNIYDDNEVHKDLSNKIVGELERSLSIDGSKSIPLWGKIES</sequence>
<dbReference type="GO" id="GO:0045944">
    <property type="term" value="P:positive regulation of transcription by RNA polymerase II"/>
    <property type="evidence" value="ECO:0007669"/>
    <property type="project" value="TreeGrafter"/>
</dbReference>
<keyword evidence="6" id="KW-0804">Transcription</keyword>
<dbReference type="Gene3D" id="3.30.50.10">
    <property type="entry name" value="Erythroid Transcription Factor GATA-1, subunit A"/>
    <property type="match status" value="1"/>
</dbReference>
<evidence type="ECO:0000256" key="3">
    <source>
        <dbReference type="ARBA" id="ARBA00022833"/>
    </source>
</evidence>
<evidence type="ECO:0000256" key="1">
    <source>
        <dbReference type="ARBA" id="ARBA00022723"/>
    </source>
</evidence>
<dbReference type="SMART" id="SM00399">
    <property type="entry name" value="ZnF_C4"/>
    <property type="match status" value="1"/>
</dbReference>
<dbReference type="PANTHER" id="PTHR24082:SF283">
    <property type="entry name" value="NUCLEAR HORMONE RECEPTOR HR96"/>
    <property type="match status" value="1"/>
</dbReference>
<dbReference type="InterPro" id="IPR013088">
    <property type="entry name" value="Znf_NHR/GATA"/>
</dbReference>
<keyword evidence="3" id="KW-0862">Zinc</keyword>
<dbReference type="InterPro" id="IPR001628">
    <property type="entry name" value="Znf_hrmn_rcpt"/>
</dbReference>
<dbReference type="EMBL" id="CAJNOW010000182">
    <property type="protein sequence ID" value="CAF1263821.1"/>
    <property type="molecule type" value="Genomic_DNA"/>
</dbReference>
<dbReference type="PANTHER" id="PTHR24082">
    <property type="entry name" value="NUCLEAR HORMONE RECEPTOR"/>
    <property type="match status" value="1"/>
</dbReference>
<evidence type="ECO:0000313" key="19">
    <source>
        <dbReference type="Proteomes" id="UP000663866"/>
    </source>
</evidence>
<dbReference type="OrthoDB" id="5850793at2759"/>
<keyword evidence="2" id="KW-0863">Zinc-finger</keyword>
<name>A0A815CYW2_9BILA</name>
<evidence type="ECO:0000313" key="15">
    <source>
        <dbReference type="EMBL" id="CAF3892810.1"/>
    </source>
</evidence>
<keyword evidence="5" id="KW-0238">DNA-binding</keyword>
<evidence type="ECO:0000256" key="7">
    <source>
        <dbReference type="ARBA" id="ARBA00023170"/>
    </source>
</evidence>
<dbReference type="Proteomes" id="UP000681720">
    <property type="component" value="Unassembled WGS sequence"/>
</dbReference>
<evidence type="ECO:0000313" key="12">
    <source>
        <dbReference type="EMBL" id="CAF1916832.1"/>
    </source>
</evidence>
<dbReference type="Pfam" id="PF00105">
    <property type="entry name" value="zf-C4"/>
    <property type="match status" value="1"/>
</dbReference>
<accession>A0A815CYW2</accession>
<dbReference type="PRINTS" id="PR00047">
    <property type="entry name" value="STROIDFINGER"/>
</dbReference>
<dbReference type="Proteomes" id="UP000663866">
    <property type="component" value="Unassembled WGS sequence"/>
</dbReference>
<dbReference type="GO" id="GO:0000122">
    <property type="term" value="P:negative regulation of transcription by RNA polymerase II"/>
    <property type="evidence" value="ECO:0007669"/>
    <property type="project" value="TreeGrafter"/>
</dbReference>
<keyword evidence="4" id="KW-0805">Transcription regulation</keyword>
<evidence type="ECO:0000313" key="11">
    <source>
        <dbReference type="EMBL" id="CAF1294270.1"/>
    </source>
</evidence>
<organism evidence="11 18">
    <name type="scientific">Rotaria magnacalcarata</name>
    <dbReference type="NCBI Taxonomy" id="392030"/>
    <lineage>
        <taxon>Eukaryota</taxon>
        <taxon>Metazoa</taxon>
        <taxon>Spiralia</taxon>
        <taxon>Gnathifera</taxon>
        <taxon>Rotifera</taxon>
        <taxon>Eurotatoria</taxon>
        <taxon>Bdelloidea</taxon>
        <taxon>Philodinida</taxon>
        <taxon>Philodinidae</taxon>
        <taxon>Rotaria</taxon>
    </lineage>
</organism>
<keyword evidence="8" id="KW-0539">Nucleus</keyword>
<comment type="caution">
    <text evidence="11">The sequence shown here is derived from an EMBL/GenBank/DDBJ whole genome shotgun (WGS) entry which is preliminary data.</text>
</comment>
<protein>
    <recommendedName>
        <fullName evidence="9">Nuclear receptor domain-containing protein</fullName>
    </recommendedName>
</protein>
<evidence type="ECO:0000313" key="18">
    <source>
        <dbReference type="Proteomes" id="UP000663855"/>
    </source>
</evidence>
<evidence type="ECO:0000256" key="4">
    <source>
        <dbReference type="ARBA" id="ARBA00023015"/>
    </source>
</evidence>
<evidence type="ECO:0000256" key="8">
    <source>
        <dbReference type="ARBA" id="ARBA00023242"/>
    </source>
</evidence>
<keyword evidence="7" id="KW-0675">Receptor</keyword>
<evidence type="ECO:0000259" key="9">
    <source>
        <dbReference type="PROSITE" id="PS51030"/>
    </source>
</evidence>
<dbReference type="EMBL" id="CAJOBI010009059">
    <property type="protein sequence ID" value="CAF4128731.1"/>
    <property type="molecule type" value="Genomic_DNA"/>
</dbReference>
<keyword evidence="1" id="KW-0479">Metal-binding</keyword>
<keyword evidence="19" id="KW-1185">Reference proteome</keyword>